<accession>A0A510DX46</accession>
<protein>
    <submittedName>
        <fullName evidence="1">Uncharacterized protein</fullName>
    </submittedName>
</protein>
<evidence type="ECO:0000313" key="4">
    <source>
        <dbReference type="Proteomes" id="UP000325030"/>
    </source>
</evidence>
<gene>
    <name evidence="1" type="ORF">IC006_2111</name>
    <name evidence="2" type="ORF">IC007_2117</name>
</gene>
<proteinExistence type="predicted"/>
<dbReference type="EMBL" id="AP018930">
    <property type="protein sequence ID" value="BBG27563.1"/>
    <property type="molecule type" value="Genomic_DNA"/>
</dbReference>
<name>A0A510DX46_9CREN</name>
<organism evidence="1 3">
    <name type="scientific">Sulfuracidifex tepidarius</name>
    <dbReference type="NCBI Taxonomy" id="1294262"/>
    <lineage>
        <taxon>Archaea</taxon>
        <taxon>Thermoproteota</taxon>
        <taxon>Thermoprotei</taxon>
        <taxon>Sulfolobales</taxon>
        <taxon>Sulfolobaceae</taxon>
        <taxon>Sulfuracidifex</taxon>
    </lineage>
</organism>
<dbReference type="KEGG" id="step:IC006_2111"/>
<dbReference type="Proteomes" id="UP000322983">
    <property type="component" value="Chromosome"/>
</dbReference>
<reference evidence="1 3" key="2">
    <citation type="journal article" date="2020" name="Int. J. Syst. Evol. Microbiol.">
        <title>Sulfuracidifex tepidarius gen. nov., sp. nov. and transfer of Sulfolobus metallicus Huber and Stetter 1992 to the genus Sulfuracidifex as Sulfuracidifex metallicus comb. nov.</title>
        <authorList>
            <person name="Itoh T."/>
            <person name="Miura T."/>
            <person name="Sakai H.D."/>
            <person name="Kato S."/>
            <person name="Ohkuma M."/>
            <person name="Takashina T."/>
        </authorList>
    </citation>
    <scope>NUCLEOTIDE SEQUENCE [LARGE SCALE GENOMIC DNA]</scope>
    <source>
        <strain evidence="1 3">IC-006</strain>
        <strain evidence="2">IC-007</strain>
    </source>
</reference>
<accession>A0A510E4V0</accession>
<keyword evidence="3" id="KW-1185">Reference proteome</keyword>
<dbReference type="AlphaFoldDB" id="A0A510DX46"/>
<dbReference type="EMBL" id="AP018929">
    <property type="protein sequence ID" value="BBG24777.1"/>
    <property type="molecule type" value="Genomic_DNA"/>
</dbReference>
<evidence type="ECO:0000313" key="1">
    <source>
        <dbReference type="EMBL" id="BBG24777.1"/>
    </source>
</evidence>
<sequence length="57" mass="6959">MDRFYLKIGSKIEDNMKIRWEIRNVDMKNGEKPLFKNKDLSWILLSWVFGIVPERME</sequence>
<evidence type="ECO:0000313" key="3">
    <source>
        <dbReference type="Proteomes" id="UP000322983"/>
    </source>
</evidence>
<dbReference type="Proteomes" id="UP000325030">
    <property type="component" value="Chromosome"/>
</dbReference>
<evidence type="ECO:0000313" key="2">
    <source>
        <dbReference type="EMBL" id="BBG27563.1"/>
    </source>
</evidence>
<reference evidence="4" key="1">
    <citation type="submission" date="2018-09" db="EMBL/GenBank/DDBJ databases">
        <title>Complete Genome Sequencing of Sulfolobus sp. JCM 16834.</title>
        <authorList>
            <person name="Kato S."/>
            <person name="Itoh T."/>
            <person name="Ohkuma M."/>
        </authorList>
    </citation>
    <scope>NUCLEOTIDE SEQUENCE [LARGE SCALE GENOMIC DNA]</scope>
    <source>
        <strain evidence="4">IC-007</strain>
    </source>
</reference>